<protein>
    <submittedName>
        <fullName evidence="1">Uncharacterized protein</fullName>
    </submittedName>
</protein>
<reference evidence="1 2" key="1">
    <citation type="submission" date="2023-08" db="EMBL/GenBank/DDBJ databases">
        <title>Black Yeasts Isolated from many extreme environments.</title>
        <authorList>
            <person name="Coleine C."/>
            <person name="Stajich J.E."/>
            <person name="Selbmann L."/>
        </authorList>
    </citation>
    <scope>NUCLEOTIDE SEQUENCE [LARGE SCALE GENOMIC DNA]</scope>
    <source>
        <strain evidence="1 2">CCFEE 5910</strain>
    </source>
</reference>
<evidence type="ECO:0000313" key="2">
    <source>
        <dbReference type="Proteomes" id="UP001309876"/>
    </source>
</evidence>
<organism evidence="1 2">
    <name type="scientific">Lithohypha guttulata</name>
    <dbReference type="NCBI Taxonomy" id="1690604"/>
    <lineage>
        <taxon>Eukaryota</taxon>
        <taxon>Fungi</taxon>
        <taxon>Dikarya</taxon>
        <taxon>Ascomycota</taxon>
        <taxon>Pezizomycotina</taxon>
        <taxon>Eurotiomycetes</taxon>
        <taxon>Chaetothyriomycetidae</taxon>
        <taxon>Chaetothyriales</taxon>
        <taxon>Trichomeriaceae</taxon>
        <taxon>Lithohypha</taxon>
    </lineage>
</organism>
<keyword evidence="2" id="KW-1185">Reference proteome</keyword>
<dbReference type="AlphaFoldDB" id="A0AAN7PJH4"/>
<evidence type="ECO:0000313" key="1">
    <source>
        <dbReference type="EMBL" id="KAK5080223.1"/>
    </source>
</evidence>
<dbReference type="InterPro" id="IPR054208">
    <property type="entry name" value="DUF6914"/>
</dbReference>
<name>A0AAN7PJH4_9EURO</name>
<proteinExistence type="predicted"/>
<dbReference type="EMBL" id="JAVRRJ010000018">
    <property type="protein sequence ID" value="KAK5080223.1"/>
    <property type="molecule type" value="Genomic_DNA"/>
</dbReference>
<dbReference type="Pfam" id="PF21858">
    <property type="entry name" value="DUF6914"/>
    <property type="match status" value="1"/>
</dbReference>
<gene>
    <name evidence="1" type="ORF">LTR05_008736</name>
</gene>
<accession>A0AAN7PJH4</accession>
<comment type="caution">
    <text evidence="1">The sequence shown here is derived from an EMBL/GenBank/DDBJ whole genome shotgun (WGS) entry which is preliminary data.</text>
</comment>
<sequence>MPADKARLYVALYVRGGVAKMPDNEDKYHWALLVAPKNEDDDPTGTRYHAKNAPGQSTWIFEEKSTSMNATNMILVRVMIGKINDPQALATKLRQVPIVNNDPGWNCVTWLRSALALIAQDVSLMGTSSLRWEAVKATALRYCEQKAAQGRFNGTSKFDTSKVPTFDLLQGKETTK</sequence>
<dbReference type="Proteomes" id="UP001309876">
    <property type="component" value="Unassembled WGS sequence"/>
</dbReference>